<proteinExistence type="predicted"/>
<evidence type="ECO:0000313" key="7">
    <source>
        <dbReference type="Proteomes" id="UP000642876"/>
    </source>
</evidence>
<feature type="domain" description="SpoVT-AbrB" evidence="3">
    <location>
        <begin position="12"/>
        <end position="52"/>
    </location>
</feature>
<dbReference type="Proteomes" id="UP000642876">
    <property type="component" value="Unassembled WGS sequence"/>
</dbReference>
<dbReference type="GO" id="GO:0003677">
    <property type="term" value="F:DNA binding"/>
    <property type="evidence" value="ECO:0007669"/>
    <property type="project" value="UniProtKB-UniRule"/>
</dbReference>
<dbReference type="Gene3D" id="2.10.260.10">
    <property type="match status" value="1"/>
</dbReference>
<dbReference type="EMBL" id="JACMYE010000009">
    <property type="protein sequence ID" value="MBC3179705.1"/>
    <property type="molecule type" value="Genomic_DNA"/>
</dbReference>
<dbReference type="InterPro" id="IPR007159">
    <property type="entry name" value="SpoVT-AbrB_dom"/>
</dbReference>
<sequence>MTRSVRKGPIRTTVFKSGNSQAVRIPAALRLATSSVSIEEVPEGLLLRPEEEDFGNVIARLREYQKRHGLEPGLIEETEDLPIEDVPDLERPSRS</sequence>
<evidence type="ECO:0000313" key="4">
    <source>
        <dbReference type="EMBL" id="MBC3179705.1"/>
    </source>
</evidence>
<dbReference type="Proteomes" id="UP000516235">
    <property type="component" value="Chromosome"/>
</dbReference>
<dbReference type="InterPro" id="IPR037914">
    <property type="entry name" value="SpoVT-AbrB_sf"/>
</dbReference>
<organism evidence="5 6">
    <name type="scientific">Corynebacterium lujinxingii</name>
    <dbReference type="NCBI Taxonomy" id="2763010"/>
    <lineage>
        <taxon>Bacteria</taxon>
        <taxon>Bacillati</taxon>
        <taxon>Actinomycetota</taxon>
        <taxon>Actinomycetes</taxon>
        <taxon>Mycobacteriales</taxon>
        <taxon>Corynebacteriaceae</taxon>
        <taxon>Corynebacterium</taxon>
    </lineage>
</organism>
<feature type="region of interest" description="Disordered" evidence="2">
    <location>
        <begin position="73"/>
        <end position="95"/>
    </location>
</feature>
<evidence type="ECO:0000256" key="1">
    <source>
        <dbReference type="PROSITE-ProRule" id="PRU01076"/>
    </source>
</evidence>
<evidence type="ECO:0000313" key="5">
    <source>
        <dbReference type="EMBL" id="QNP90153.1"/>
    </source>
</evidence>
<name>A0A7H0JYN7_9CORY</name>
<accession>A0A7H0JYN7</accession>
<evidence type="ECO:0000259" key="3">
    <source>
        <dbReference type="PROSITE" id="PS51740"/>
    </source>
</evidence>
<dbReference type="SUPFAM" id="SSF89447">
    <property type="entry name" value="AbrB/MazE/MraZ-like"/>
    <property type="match status" value="1"/>
</dbReference>
<evidence type="ECO:0000313" key="6">
    <source>
        <dbReference type="Proteomes" id="UP000516235"/>
    </source>
</evidence>
<dbReference type="KEGG" id="cluj:IAU68_10985"/>
<dbReference type="EMBL" id="CP061032">
    <property type="protein sequence ID" value="QNP90153.1"/>
    <property type="molecule type" value="Genomic_DNA"/>
</dbReference>
<dbReference type="Pfam" id="PF04014">
    <property type="entry name" value="MazE_antitoxin"/>
    <property type="match status" value="1"/>
</dbReference>
<gene>
    <name evidence="4" type="ORF">H7348_10395</name>
    <name evidence="5" type="ORF">IAU68_10985</name>
</gene>
<dbReference type="AlphaFoldDB" id="A0A7H0JYN7"/>
<protein>
    <submittedName>
        <fullName evidence="5">AbrB/MazE/SpoVT family DNA-binding domain-containing protein</fullName>
    </submittedName>
</protein>
<keyword evidence="7" id="KW-1185">Reference proteome</keyword>
<keyword evidence="1 5" id="KW-0238">DNA-binding</keyword>
<feature type="compositionally biased region" description="Acidic residues" evidence="2">
    <location>
        <begin position="74"/>
        <end position="87"/>
    </location>
</feature>
<reference evidence="6 7" key="1">
    <citation type="submission" date="2020-08" db="EMBL/GenBank/DDBJ databases">
        <title>novel species in genus Corynebacterium.</title>
        <authorList>
            <person name="Zhang G."/>
        </authorList>
    </citation>
    <scope>NUCLEOTIDE SEQUENCE [LARGE SCALE GENOMIC DNA]</scope>
    <source>
        <strain evidence="6 7">zg-917</strain>
        <strain evidence="5">Zg-917</strain>
    </source>
</reference>
<evidence type="ECO:0000256" key="2">
    <source>
        <dbReference type="SAM" id="MobiDB-lite"/>
    </source>
</evidence>
<dbReference type="PROSITE" id="PS51740">
    <property type="entry name" value="SPOVT_ABRB"/>
    <property type="match status" value="1"/>
</dbReference>
<dbReference type="RefSeq" id="WP_171194577.1">
    <property type="nucleotide sequence ID" value="NZ_CP061032.1"/>
</dbReference>